<name>A0A2T8HLF6_9SPHI</name>
<dbReference type="AlphaFoldDB" id="A0A2T8HLF6"/>
<sequence length="93" mass="10567">MKKQNSRILDLKEVGFTDLEGNFTAINFDQKDLGNTLFKNAQSIEMDAFAKAIHTDGKAELNEVVEGELISMVQHMYQHRVSQALIETIKKIK</sequence>
<gene>
    <name evidence="1" type="ORF">DC487_01300</name>
</gene>
<reference evidence="1 2" key="1">
    <citation type="submission" date="2018-04" db="EMBL/GenBank/DDBJ databases">
        <title>Sphingobacterium cortibacter sp. nov.</title>
        <authorList>
            <person name="Li Y."/>
        </authorList>
    </citation>
    <scope>NUCLEOTIDE SEQUENCE [LARGE SCALE GENOMIC DNA]</scope>
    <source>
        <strain evidence="1 2">2c-3</strain>
    </source>
</reference>
<accession>A0A2T8HLF6</accession>
<evidence type="ECO:0000313" key="2">
    <source>
        <dbReference type="Proteomes" id="UP000245627"/>
    </source>
</evidence>
<organism evidence="1 2">
    <name type="scientific">Sphingobacterium corticibacter</name>
    <dbReference type="NCBI Taxonomy" id="2171749"/>
    <lineage>
        <taxon>Bacteria</taxon>
        <taxon>Pseudomonadati</taxon>
        <taxon>Bacteroidota</taxon>
        <taxon>Sphingobacteriia</taxon>
        <taxon>Sphingobacteriales</taxon>
        <taxon>Sphingobacteriaceae</taxon>
        <taxon>Sphingobacterium</taxon>
    </lineage>
</organism>
<evidence type="ECO:0000313" key="1">
    <source>
        <dbReference type="EMBL" id="PVH26291.1"/>
    </source>
</evidence>
<dbReference type="EMBL" id="QDKG01000001">
    <property type="protein sequence ID" value="PVH26291.1"/>
    <property type="molecule type" value="Genomic_DNA"/>
</dbReference>
<comment type="caution">
    <text evidence="1">The sequence shown here is derived from an EMBL/GenBank/DDBJ whole genome shotgun (WGS) entry which is preliminary data.</text>
</comment>
<dbReference type="Proteomes" id="UP000245627">
    <property type="component" value="Unassembled WGS sequence"/>
</dbReference>
<protein>
    <submittedName>
        <fullName evidence="1">Uncharacterized protein</fullName>
    </submittedName>
</protein>
<proteinExistence type="predicted"/>
<keyword evidence="2" id="KW-1185">Reference proteome</keyword>
<dbReference type="RefSeq" id="WP_116774156.1">
    <property type="nucleotide sequence ID" value="NZ_QDKG01000001.1"/>
</dbReference>